<comment type="similarity">
    <text evidence="2">Belongs to the methyltransferase superfamily. Trimethylguanosine synthase family.</text>
</comment>
<evidence type="ECO:0000256" key="7">
    <source>
        <dbReference type="ARBA" id="ARBA00049790"/>
    </source>
</evidence>
<evidence type="ECO:0000313" key="9">
    <source>
        <dbReference type="EMBL" id="PKA63776.1"/>
    </source>
</evidence>
<evidence type="ECO:0000259" key="8">
    <source>
        <dbReference type="PROSITE" id="PS50020"/>
    </source>
</evidence>
<dbReference type="OrthoDB" id="194443at2759"/>
<dbReference type="SUPFAM" id="SSF53335">
    <property type="entry name" value="S-adenosyl-L-methionine-dependent methyltransferases"/>
    <property type="match status" value="1"/>
</dbReference>
<comment type="catalytic activity">
    <reaction evidence="6">
        <text>a 5'-end (N(7)-methyl 5'-triphosphoguanosine)-ribonucleoside in snRNA + S-adenosyl-L-methionine = a 5'-end (N(2),N(7)-dimethyl 5'-triphosphoguanosine)-ribonucleoside in snRNA + S-adenosyl-L-homocysteine + H(+)</text>
        <dbReference type="Rhea" id="RHEA:78471"/>
        <dbReference type="Rhea" id="RHEA-COMP:19085"/>
        <dbReference type="Rhea" id="RHEA-COMP:19087"/>
        <dbReference type="ChEBI" id="CHEBI:15378"/>
        <dbReference type="ChEBI" id="CHEBI:57856"/>
        <dbReference type="ChEBI" id="CHEBI:59789"/>
        <dbReference type="ChEBI" id="CHEBI:156461"/>
        <dbReference type="ChEBI" id="CHEBI:172880"/>
    </reaction>
    <physiologicalReaction direction="left-to-right" evidence="6">
        <dbReference type="Rhea" id="RHEA:78472"/>
    </physiologicalReaction>
</comment>
<dbReference type="InterPro" id="IPR019012">
    <property type="entry name" value="RNA_cap_Gua-N2-MeTrfase"/>
</dbReference>
<dbReference type="CDD" id="cd00201">
    <property type="entry name" value="WW"/>
    <property type="match status" value="1"/>
</dbReference>
<dbReference type="STRING" id="1088818.A0A2I0B7K5"/>
<comment type="catalytic activity">
    <reaction evidence="3">
        <text>a 5'-end (N(2),N(7)-dimethyl 5'-triphosphoguanosine)-ribonucleoside in snoRNA + S-adenosyl-L-methionine = a 5'-end (N(2),N(2),N(7)-trimethyl 5'-triphosphoguanosine)-ribonucleoside in snoRNA + S-adenosyl-L-homocysteine + H(+)</text>
        <dbReference type="Rhea" id="RHEA:78507"/>
        <dbReference type="Rhea" id="RHEA-COMP:19088"/>
        <dbReference type="Rhea" id="RHEA-COMP:19090"/>
        <dbReference type="ChEBI" id="CHEBI:15378"/>
        <dbReference type="ChEBI" id="CHEBI:57856"/>
        <dbReference type="ChEBI" id="CHEBI:59789"/>
        <dbReference type="ChEBI" id="CHEBI:167623"/>
        <dbReference type="ChEBI" id="CHEBI:172880"/>
    </reaction>
    <physiologicalReaction direction="left-to-right" evidence="3">
        <dbReference type="Rhea" id="RHEA:78508"/>
    </physiologicalReaction>
</comment>
<organism evidence="9 10">
    <name type="scientific">Apostasia shenzhenica</name>
    <dbReference type="NCBI Taxonomy" id="1088818"/>
    <lineage>
        <taxon>Eukaryota</taxon>
        <taxon>Viridiplantae</taxon>
        <taxon>Streptophyta</taxon>
        <taxon>Embryophyta</taxon>
        <taxon>Tracheophyta</taxon>
        <taxon>Spermatophyta</taxon>
        <taxon>Magnoliopsida</taxon>
        <taxon>Liliopsida</taxon>
        <taxon>Asparagales</taxon>
        <taxon>Orchidaceae</taxon>
        <taxon>Apostasioideae</taxon>
        <taxon>Apostasia</taxon>
    </lineage>
</organism>
<keyword evidence="10" id="KW-1185">Reference proteome</keyword>
<feature type="domain" description="WW" evidence="8">
    <location>
        <begin position="315"/>
        <end position="343"/>
    </location>
</feature>
<comment type="catalytic activity">
    <reaction evidence="5">
        <text>a 5'-end (N(2),N(7)-dimethyl 5'-triphosphoguanosine)-ribonucleoside in snRNA + S-adenosyl-L-methionine = a 5'-end (N(2),N(2),N(7)-trimethyl 5'-triphosphoguanosine)-ribonucleoside in snRNA + S-adenosyl-L-homocysteine + H(+)</text>
        <dbReference type="Rhea" id="RHEA:78479"/>
        <dbReference type="Rhea" id="RHEA-COMP:19087"/>
        <dbReference type="Rhea" id="RHEA-COMP:19089"/>
        <dbReference type="ChEBI" id="CHEBI:15378"/>
        <dbReference type="ChEBI" id="CHEBI:57856"/>
        <dbReference type="ChEBI" id="CHEBI:59789"/>
        <dbReference type="ChEBI" id="CHEBI:167623"/>
        <dbReference type="ChEBI" id="CHEBI:172880"/>
    </reaction>
    <physiologicalReaction direction="left-to-right" evidence="5">
        <dbReference type="Rhea" id="RHEA:78480"/>
    </physiologicalReaction>
</comment>
<dbReference type="InterPro" id="IPR036020">
    <property type="entry name" value="WW_dom_sf"/>
</dbReference>
<dbReference type="Pfam" id="PF09445">
    <property type="entry name" value="Methyltransf_15"/>
    <property type="match status" value="1"/>
</dbReference>
<evidence type="ECO:0000256" key="6">
    <source>
        <dbReference type="ARBA" id="ARBA00049075"/>
    </source>
</evidence>
<dbReference type="GO" id="GO:0005634">
    <property type="term" value="C:nucleus"/>
    <property type="evidence" value="ECO:0007669"/>
    <property type="project" value="TreeGrafter"/>
</dbReference>
<dbReference type="InterPro" id="IPR029063">
    <property type="entry name" value="SAM-dependent_MTases_sf"/>
</dbReference>
<dbReference type="AlphaFoldDB" id="A0A2I0B7K5"/>
<comment type="catalytic activity">
    <reaction evidence="4">
        <text>a 5'-end (N(7)-methyl 5'-triphosphoguanosine)-ribonucleoside in snoRNA + S-adenosyl-L-methionine = a 5'-end (N(2),N(7)-dimethyl 5'-triphosphoguanosine)-ribonucleoside in snoRNA + S-adenosyl-L-homocysteine + H(+)</text>
        <dbReference type="Rhea" id="RHEA:78475"/>
        <dbReference type="Rhea" id="RHEA-COMP:19086"/>
        <dbReference type="Rhea" id="RHEA-COMP:19088"/>
        <dbReference type="ChEBI" id="CHEBI:15378"/>
        <dbReference type="ChEBI" id="CHEBI:57856"/>
        <dbReference type="ChEBI" id="CHEBI:59789"/>
        <dbReference type="ChEBI" id="CHEBI:156461"/>
        <dbReference type="ChEBI" id="CHEBI:172880"/>
    </reaction>
    <physiologicalReaction direction="left-to-right" evidence="4">
        <dbReference type="Rhea" id="RHEA:78476"/>
    </physiologicalReaction>
</comment>
<evidence type="ECO:0000256" key="5">
    <source>
        <dbReference type="ARBA" id="ARBA00048763"/>
    </source>
</evidence>
<evidence type="ECO:0000256" key="2">
    <source>
        <dbReference type="ARBA" id="ARBA00025783"/>
    </source>
</evidence>
<dbReference type="Proteomes" id="UP000236161">
    <property type="component" value="Unassembled WGS sequence"/>
</dbReference>
<dbReference type="GO" id="GO:0071164">
    <property type="term" value="F:RNA cap trimethylguanosine synthase activity"/>
    <property type="evidence" value="ECO:0007669"/>
    <property type="project" value="TreeGrafter"/>
</dbReference>
<name>A0A2I0B7K5_9ASPA</name>
<keyword evidence="9" id="KW-0808">Transferase</keyword>
<gene>
    <name evidence="9" type="ORF">AXF42_Ash017060</name>
</gene>
<dbReference type="FunFam" id="3.40.50.150:FF:000305">
    <property type="entry name" value="S-adenosyl-L-methionine-dependent methyltransferase superfamily protein"/>
    <property type="match status" value="1"/>
</dbReference>
<proteinExistence type="inferred from homology"/>
<keyword evidence="9" id="KW-0489">Methyltransferase</keyword>
<dbReference type="EMBL" id="KZ451907">
    <property type="protein sequence ID" value="PKA63776.1"/>
    <property type="molecule type" value="Genomic_DNA"/>
</dbReference>
<dbReference type="PROSITE" id="PS50020">
    <property type="entry name" value="WW_DOMAIN_2"/>
    <property type="match status" value="1"/>
</dbReference>
<dbReference type="PANTHER" id="PTHR14741:SF32">
    <property type="entry name" value="TRIMETHYLGUANOSINE SYNTHASE"/>
    <property type="match status" value="1"/>
</dbReference>
<dbReference type="PROSITE" id="PS01159">
    <property type="entry name" value="WW_DOMAIN_1"/>
    <property type="match status" value="1"/>
</dbReference>
<accession>A0A2I0B7K5</accession>
<evidence type="ECO:0000313" key="10">
    <source>
        <dbReference type="Proteomes" id="UP000236161"/>
    </source>
</evidence>
<dbReference type="PANTHER" id="PTHR14741">
    <property type="entry name" value="S-ADENOSYLMETHIONINE-DEPENDENT METHYLTRANSFERASE RELATED"/>
    <property type="match status" value="1"/>
</dbReference>
<evidence type="ECO:0000256" key="3">
    <source>
        <dbReference type="ARBA" id="ARBA00047418"/>
    </source>
</evidence>
<protein>
    <recommendedName>
        <fullName evidence="1">Trimethylguanosine synthase</fullName>
    </recommendedName>
    <alternativeName>
        <fullName evidence="7">Cap-specific guanine-N(2) methyltransferase</fullName>
    </alternativeName>
</protein>
<dbReference type="CDD" id="cd02440">
    <property type="entry name" value="AdoMet_MTases"/>
    <property type="match status" value="1"/>
</dbReference>
<evidence type="ECO:0000256" key="1">
    <source>
        <dbReference type="ARBA" id="ARBA00018517"/>
    </source>
</evidence>
<evidence type="ECO:0000256" key="4">
    <source>
        <dbReference type="ARBA" id="ARBA00048740"/>
    </source>
</evidence>
<sequence length="725" mass="80007">MIKTGAGVEASAVGVLGPLLTVSEVLLWDDLRSRIRDASVLNDSDFEPANSCSTVADNSSTCSASNENISMVELELAQQMNALDLPLSFGSSKAMHNVTSKPKRKGKQLKSVDIQKAAIKQICQVIRLGQMDDTASSTILYDSTNVYNSTDASSYIYNMEGRFDAVNHDAKADSICEVDFHNASKNDANKKPLGDDTCNENIDNHVNEECTHDTVSLHWNNEVLGSSNLECGNCLGCNLEDTTYRHGVHLEGGLSNEPLLKKSLDDSSPLCHDMHPNNDNANTATLQCLTPPDSTMSCEPGLCHANFIPCESREWRVVWDPFYERNYFLNVLSKESTWHPPPGLEKYAFPCNTTSNKCSLKAASEQIVVSDYDVSSSVLECGSDFHPQHEQHGSSSMIDMGINLGSHISIGQVESSHMQLSLHSSDVRDGISAEIHDCGNMDKQEGKQEQCMSAAYSGHHDVLLTAVCNDENACCSLLTYTGSPVDDPDGHENAAVSKKMRIRRPQLQFKVQGPARCLSNSVMKYWCQRYSLFSRFDDGIKMDEEGWFSVTPEKIAKHHALRCGGGIIIDCFAGVGGNSIQFAMRSNHVIAIDVDPQKIDYAQHNAVIYGVTERIDFINADFFQITSSLKGDVVFLSPPWGGPDYAKMHTYDIRSLKPHDGYFLFKKARAIAPKVVMFLPRNVNVDQLVELSLSVHPAWSLEVEKNYLNGKLKSITAYLENTTAK</sequence>
<dbReference type="SUPFAM" id="SSF51045">
    <property type="entry name" value="WW domain"/>
    <property type="match status" value="1"/>
</dbReference>
<dbReference type="Gene3D" id="3.40.50.150">
    <property type="entry name" value="Vaccinia Virus protein VP39"/>
    <property type="match status" value="1"/>
</dbReference>
<dbReference type="InterPro" id="IPR001202">
    <property type="entry name" value="WW_dom"/>
</dbReference>
<reference evidence="9 10" key="1">
    <citation type="journal article" date="2017" name="Nature">
        <title>The Apostasia genome and the evolution of orchids.</title>
        <authorList>
            <person name="Zhang G.Q."/>
            <person name="Liu K.W."/>
            <person name="Li Z."/>
            <person name="Lohaus R."/>
            <person name="Hsiao Y.Y."/>
            <person name="Niu S.C."/>
            <person name="Wang J.Y."/>
            <person name="Lin Y.C."/>
            <person name="Xu Q."/>
            <person name="Chen L.J."/>
            <person name="Yoshida K."/>
            <person name="Fujiwara S."/>
            <person name="Wang Z.W."/>
            <person name="Zhang Y.Q."/>
            <person name="Mitsuda N."/>
            <person name="Wang M."/>
            <person name="Liu G.H."/>
            <person name="Pecoraro L."/>
            <person name="Huang H.X."/>
            <person name="Xiao X.J."/>
            <person name="Lin M."/>
            <person name="Wu X.Y."/>
            <person name="Wu W.L."/>
            <person name="Chen Y.Y."/>
            <person name="Chang S.B."/>
            <person name="Sakamoto S."/>
            <person name="Ohme-Takagi M."/>
            <person name="Yagi M."/>
            <person name="Zeng S.J."/>
            <person name="Shen C.Y."/>
            <person name="Yeh C.M."/>
            <person name="Luo Y.B."/>
            <person name="Tsai W.C."/>
            <person name="Van de Peer Y."/>
            <person name="Liu Z.J."/>
        </authorList>
    </citation>
    <scope>NUCLEOTIDE SEQUENCE [LARGE SCALE GENOMIC DNA]</scope>
    <source>
        <strain evidence="10">cv. Shenzhen</strain>
        <tissue evidence="9">Stem</tissue>
    </source>
</reference>